<dbReference type="SUPFAM" id="SSF46785">
    <property type="entry name" value="Winged helix' DNA-binding domain"/>
    <property type="match status" value="1"/>
</dbReference>
<keyword evidence="2" id="KW-0805">Transcription regulation</keyword>
<dbReference type="PRINTS" id="PR00039">
    <property type="entry name" value="HTHLYSR"/>
</dbReference>
<dbReference type="GO" id="GO:0003700">
    <property type="term" value="F:DNA-binding transcription factor activity"/>
    <property type="evidence" value="ECO:0007669"/>
    <property type="project" value="InterPro"/>
</dbReference>
<evidence type="ECO:0000256" key="2">
    <source>
        <dbReference type="ARBA" id="ARBA00023015"/>
    </source>
</evidence>
<dbReference type="GO" id="GO:0005829">
    <property type="term" value="C:cytosol"/>
    <property type="evidence" value="ECO:0007669"/>
    <property type="project" value="TreeGrafter"/>
</dbReference>
<keyword evidence="3 6" id="KW-0238">DNA-binding</keyword>
<dbReference type="InterPro" id="IPR050950">
    <property type="entry name" value="HTH-type_LysR_regulators"/>
</dbReference>
<feature type="domain" description="HTH lysR-type" evidence="5">
    <location>
        <begin position="1"/>
        <end position="58"/>
    </location>
</feature>
<dbReference type="AlphaFoldDB" id="A0A1I5VI00"/>
<dbReference type="CDD" id="cd08434">
    <property type="entry name" value="PBP2_GltC_like"/>
    <property type="match status" value="1"/>
</dbReference>
<keyword evidence="7" id="KW-1185">Reference proteome</keyword>
<sequence length="290" mass="33268">MEWQRLEYFQTLARIQHMTKAAEILSISQPALSRSIASLEKEIGVPLFDRQGRSIILNKYGQLFLMTVNNIMKEMEQGLEEIQHIINPEHGEVSLGFLHTLGTSTVPNIIRAFHKEYPHITFKFHQNHTHTQLKELKHGSLDLCLLASMEHENPIEWTELWRDELFVIVQTNHPLAARKSIRLKEIANESFIALKKGYALRKTTDEIFENEGLKPIISFEGDEVATVAGFIAAGLGYSILPYGEEMDKMTKLKIEDASYERVIGMAVVKDRYLSPAAKLFHQFVLDYFLV</sequence>
<evidence type="ECO:0000256" key="4">
    <source>
        <dbReference type="ARBA" id="ARBA00023163"/>
    </source>
</evidence>
<evidence type="ECO:0000313" key="6">
    <source>
        <dbReference type="EMBL" id="SFQ07120.1"/>
    </source>
</evidence>
<dbReference type="PROSITE" id="PS50931">
    <property type="entry name" value="HTH_LYSR"/>
    <property type="match status" value="1"/>
</dbReference>
<dbReference type="Gene3D" id="1.10.10.10">
    <property type="entry name" value="Winged helix-like DNA-binding domain superfamily/Winged helix DNA-binding domain"/>
    <property type="match status" value="1"/>
</dbReference>
<gene>
    <name evidence="6" type="ORF">SAMN05421670_0827</name>
</gene>
<proteinExistence type="inferred from homology"/>
<dbReference type="OrthoDB" id="9803735at2"/>
<name>A0A1I5VI00_9BACI</name>
<dbReference type="Gene3D" id="3.40.190.290">
    <property type="match status" value="1"/>
</dbReference>
<dbReference type="SUPFAM" id="SSF53850">
    <property type="entry name" value="Periplasmic binding protein-like II"/>
    <property type="match status" value="1"/>
</dbReference>
<dbReference type="InterPro" id="IPR000847">
    <property type="entry name" value="LysR_HTH_N"/>
</dbReference>
<dbReference type="PANTHER" id="PTHR30419">
    <property type="entry name" value="HTH-TYPE TRANSCRIPTIONAL REGULATOR YBHD"/>
    <property type="match status" value="1"/>
</dbReference>
<evidence type="ECO:0000256" key="3">
    <source>
        <dbReference type="ARBA" id="ARBA00023125"/>
    </source>
</evidence>
<dbReference type="STRING" id="126156.SAMN05421670_0827"/>
<dbReference type="InterPro" id="IPR036390">
    <property type="entry name" value="WH_DNA-bd_sf"/>
</dbReference>
<dbReference type="InterPro" id="IPR036388">
    <property type="entry name" value="WH-like_DNA-bd_sf"/>
</dbReference>
<dbReference type="EMBL" id="FOXU01000001">
    <property type="protein sequence ID" value="SFQ07120.1"/>
    <property type="molecule type" value="Genomic_DNA"/>
</dbReference>
<dbReference type="Proteomes" id="UP000198734">
    <property type="component" value="Unassembled WGS sequence"/>
</dbReference>
<keyword evidence="4" id="KW-0804">Transcription</keyword>
<dbReference type="Pfam" id="PF03466">
    <property type="entry name" value="LysR_substrate"/>
    <property type="match status" value="1"/>
</dbReference>
<dbReference type="FunFam" id="1.10.10.10:FF:000001">
    <property type="entry name" value="LysR family transcriptional regulator"/>
    <property type="match status" value="1"/>
</dbReference>
<evidence type="ECO:0000313" key="7">
    <source>
        <dbReference type="Proteomes" id="UP000198734"/>
    </source>
</evidence>
<protein>
    <submittedName>
        <fullName evidence="6">DNA-binding transcriptional regulator, LysR family</fullName>
    </submittedName>
</protein>
<dbReference type="PANTHER" id="PTHR30419:SF28">
    <property type="entry name" value="HTH-TYPE TRANSCRIPTIONAL REGULATOR BSDA"/>
    <property type="match status" value="1"/>
</dbReference>
<comment type="similarity">
    <text evidence="1">Belongs to the LysR transcriptional regulatory family.</text>
</comment>
<dbReference type="InterPro" id="IPR005119">
    <property type="entry name" value="LysR_subst-bd"/>
</dbReference>
<dbReference type="Pfam" id="PF00126">
    <property type="entry name" value="HTH_1"/>
    <property type="match status" value="1"/>
</dbReference>
<organism evidence="6 7">
    <name type="scientific">Psychrobacillus psychrotolerans</name>
    <dbReference type="NCBI Taxonomy" id="126156"/>
    <lineage>
        <taxon>Bacteria</taxon>
        <taxon>Bacillati</taxon>
        <taxon>Bacillota</taxon>
        <taxon>Bacilli</taxon>
        <taxon>Bacillales</taxon>
        <taxon>Bacillaceae</taxon>
        <taxon>Psychrobacillus</taxon>
    </lineage>
</organism>
<evidence type="ECO:0000256" key="1">
    <source>
        <dbReference type="ARBA" id="ARBA00009437"/>
    </source>
</evidence>
<dbReference type="GO" id="GO:0003677">
    <property type="term" value="F:DNA binding"/>
    <property type="evidence" value="ECO:0007669"/>
    <property type="project" value="UniProtKB-KW"/>
</dbReference>
<dbReference type="RefSeq" id="WP_093534436.1">
    <property type="nucleotide sequence ID" value="NZ_FOXU01000001.1"/>
</dbReference>
<reference evidence="7" key="1">
    <citation type="submission" date="2016-10" db="EMBL/GenBank/DDBJ databases">
        <authorList>
            <person name="Varghese N."/>
            <person name="Submissions S."/>
        </authorList>
    </citation>
    <scope>NUCLEOTIDE SEQUENCE [LARGE SCALE GENOMIC DNA]</scope>
    <source>
        <strain evidence="7">DSM 11706</strain>
    </source>
</reference>
<accession>A0A1I5VI00</accession>
<evidence type="ECO:0000259" key="5">
    <source>
        <dbReference type="PROSITE" id="PS50931"/>
    </source>
</evidence>